<sequence length="439" mass="48348">MATEVENKPLTAAAGEEEKKTEQPAAVAAEKKADDAAAPTAAAAATAEGGDKKEGEAAAAGENHAAGGGDAGAGGDGAAAGSGTEQAAAAAPAKKEKEVKPTVHKANFEKDVVYLYQFTRTPLLPSMSPYCLKVETWLRLAGLKYENIDHKLKLRSKKGQLPFVEVNGEEIADSTIIIKELGQRYEKDLDAALTQEQRNIAHAMISMLENHLNWVLLFWRSKNPEHMIKGYKVNLQHALGSRLPNALLNFFFKFQYGRKYLQGSKKVKAQGLGVHKPEEIEEFGKQDLKVLSELLADKPFFFGDEPTILDCVAFSVLAQIHFISDEVKYTLKEFMQENCPNLVGHVSRIKERCFPDWDDICTKLDLNAHLPKPEPETKENKEGADTEKTAEQDKNESEKELEKDNATEKTEKKEGADADNKPEKAAVEENKEKEEAAAK</sequence>
<dbReference type="InterPro" id="IPR050931">
    <property type="entry name" value="Mito_Protein_Transport_Metaxin"/>
</dbReference>
<dbReference type="Pfam" id="PF17171">
    <property type="entry name" value="GST_C_6"/>
    <property type="match status" value="1"/>
</dbReference>
<dbReference type="SFLD" id="SFLDS00019">
    <property type="entry name" value="Glutathione_Transferase_(cytos"/>
    <property type="match status" value="1"/>
</dbReference>
<dbReference type="EMBL" id="HBUE01313843">
    <property type="protein sequence ID" value="CAG6584766.1"/>
    <property type="molecule type" value="Transcribed_RNA"/>
</dbReference>
<dbReference type="InterPro" id="IPR036282">
    <property type="entry name" value="Glutathione-S-Trfase_C_sf"/>
</dbReference>
<evidence type="ECO:0000256" key="2">
    <source>
        <dbReference type="SAM" id="MobiDB-lite"/>
    </source>
</evidence>
<comment type="similarity">
    <text evidence="1">Belongs to the FAX family.</text>
</comment>
<dbReference type="SUPFAM" id="SSF52833">
    <property type="entry name" value="Thioredoxin-like"/>
    <property type="match status" value="1"/>
</dbReference>
<evidence type="ECO:0000259" key="4">
    <source>
        <dbReference type="Pfam" id="PF17172"/>
    </source>
</evidence>
<dbReference type="AlphaFoldDB" id="A0A8D8HDP0"/>
<dbReference type="InterPro" id="IPR033468">
    <property type="entry name" value="Metaxin_GST"/>
</dbReference>
<reference evidence="5" key="1">
    <citation type="submission" date="2021-05" db="EMBL/GenBank/DDBJ databases">
        <authorList>
            <person name="Alioto T."/>
            <person name="Alioto T."/>
            <person name="Gomez Garrido J."/>
        </authorList>
    </citation>
    <scope>NUCLEOTIDE SEQUENCE</scope>
</reference>
<feature type="domain" description="Thioredoxin-like fold" evidence="4">
    <location>
        <begin position="129"/>
        <end position="224"/>
    </location>
</feature>
<feature type="region of interest" description="Disordered" evidence="2">
    <location>
        <begin position="1"/>
        <end position="101"/>
    </location>
</feature>
<dbReference type="Gene3D" id="3.40.30.10">
    <property type="entry name" value="Glutaredoxin"/>
    <property type="match status" value="1"/>
</dbReference>
<organism evidence="5">
    <name type="scientific">Culex pipiens</name>
    <name type="common">House mosquito</name>
    <dbReference type="NCBI Taxonomy" id="7175"/>
    <lineage>
        <taxon>Eukaryota</taxon>
        <taxon>Metazoa</taxon>
        <taxon>Ecdysozoa</taxon>
        <taxon>Arthropoda</taxon>
        <taxon>Hexapoda</taxon>
        <taxon>Insecta</taxon>
        <taxon>Pterygota</taxon>
        <taxon>Neoptera</taxon>
        <taxon>Endopterygota</taxon>
        <taxon>Diptera</taxon>
        <taxon>Nematocera</taxon>
        <taxon>Culicoidea</taxon>
        <taxon>Culicidae</taxon>
        <taxon>Culicinae</taxon>
        <taxon>Culicini</taxon>
        <taxon>Culex</taxon>
        <taxon>Culex</taxon>
    </lineage>
</organism>
<dbReference type="InterPro" id="IPR040079">
    <property type="entry name" value="Glutathione_S-Trfase"/>
</dbReference>
<feature type="compositionally biased region" description="Basic and acidic residues" evidence="2">
    <location>
        <begin position="371"/>
        <end position="439"/>
    </location>
</feature>
<feature type="domain" description="Metaxin glutathione S-transferase" evidence="3">
    <location>
        <begin position="284"/>
        <end position="349"/>
    </location>
</feature>
<dbReference type="CDD" id="cd03193">
    <property type="entry name" value="GST_C_Metaxin"/>
    <property type="match status" value="1"/>
</dbReference>
<dbReference type="SFLD" id="SFLDG01180">
    <property type="entry name" value="SUF1"/>
    <property type="match status" value="1"/>
</dbReference>
<feature type="compositionally biased region" description="Low complexity" evidence="2">
    <location>
        <begin position="81"/>
        <end position="92"/>
    </location>
</feature>
<evidence type="ECO:0000259" key="3">
    <source>
        <dbReference type="Pfam" id="PF17171"/>
    </source>
</evidence>
<dbReference type="SFLD" id="SFLDG01200">
    <property type="entry name" value="SUF1.1"/>
    <property type="match status" value="1"/>
</dbReference>
<protein>
    <submittedName>
        <fullName evidence="5">Failed axon connections</fullName>
    </submittedName>
</protein>
<evidence type="ECO:0000313" key="5">
    <source>
        <dbReference type="EMBL" id="CAG6532894.1"/>
    </source>
</evidence>
<dbReference type="SUPFAM" id="SSF47616">
    <property type="entry name" value="GST C-terminal domain-like"/>
    <property type="match status" value="1"/>
</dbReference>
<name>A0A8D8HDP0_CULPI</name>
<feature type="compositionally biased region" description="Low complexity" evidence="2">
    <location>
        <begin position="36"/>
        <end position="48"/>
    </location>
</feature>
<dbReference type="InterPro" id="IPR012336">
    <property type="entry name" value="Thioredoxin-like_fold"/>
</dbReference>
<dbReference type="InterPro" id="IPR036249">
    <property type="entry name" value="Thioredoxin-like_sf"/>
</dbReference>
<proteinExistence type="inferred from homology"/>
<feature type="region of interest" description="Disordered" evidence="2">
    <location>
        <begin position="368"/>
        <end position="439"/>
    </location>
</feature>
<dbReference type="Pfam" id="PF17172">
    <property type="entry name" value="GST_N_4"/>
    <property type="match status" value="1"/>
</dbReference>
<dbReference type="CDD" id="cd03080">
    <property type="entry name" value="GST_N_Metaxin_like"/>
    <property type="match status" value="1"/>
</dbReference>
<dbReference type="PANTHER" id="PTHR12289">
    <property type="entry name" value="METAXIN RELATED"/>
    <property type="match status" value="1"/>
</dbReference>
<dbReference type="InterPro" id="IPR026928">
    <property type="entry name" value="FAX/IsoI-like"/>
</dbReference>
<dbReference type="PANTHER" id="PTHR12289:SF41">
    <property type="entry name" value="FAILED AXON CONNECTIONS-RELATED"/>
    <property type="match status" value="1"/>
</dbReference>
<dbReference type="GO" id="GO:0005737">
    <property type="term" value="C:cytoplasm"/>
    <property type="evidence" value="ECO:0007669"/>
    <property type="project" value="TreeGrafter"/>
</dbReference>
<evidence type="ECO:0000256" key="1">
    <source>
        <dbReference type="ARBA" id="ARBA00006475"/>
    </source>
</evidence>
<accession>A0A8D8HDP0</accession>
<feature type="compositionally biased region" description="Gly residues" evidence="2">
    <location>
        <begin position="66"/>
        <end position="80"/>
    </location>
</feature>
<dbReference type="EMBL" id="HBUE01207536">
    <property type="protein sequence ID" value="CAG6532894.1"/>
    <property type="molecule type" value="Transcribed_RNA"/>
</dbReference>
<dbReference type="Gene3D" id="1.20.1050.10">
    <property type="match status" value="1"/>
</dbReference>